<accession>A0A5J5IXS5</accession>
<evidence type="ECO:0000313" key="3">
    <source>
        <dbReference type="Proteomes" id="UP000325827"/>
    </source>
</evidence>
<dbReference type="GO" id="GO:1904680">
    <property type="term" value="F:peptide transmembrane transporter activity"/>
    <property type="evidence" value="ECO:0007669"/>
    <property type="project" value="TreeGrafter"/>
</dbReference>
<dbReference type="SUPFAM" id="SSF53850">
    <property type="entry name" value="Periplasmic binding protein-like II"/>
    <property type="match status" value="1"/>
</dbReference>
<dbReference type="Proteomes" id="UP000325827">
    <property type="component" value="Unassembled WGS sequence"/>
</dbReference>
<dbReference type="Pfam" id="PF00496">
    <property type="entry name" value="SBP_bac_5"/>
    <property type="match status" value="1"/>
</dbReference>
<dbReference type="InterPro" id="IPR000914">
    <property type="entry name" value="SBP_5_dom"/>
</dbReference>
<protein>
    <submittedName>
        <fullName evidence="2">ABC transporter substrate-binding protein</fullName>
    </submittedName>
</protein>
<dbReference type="RefSeq" id="WP_150450187.1">
    <property type="nucleotide sequence ID" value="NZ_VYSA01000004.1"/>
</dbReference>
<dbReference type="PANTHER" id="PTHR30290">
    <property type="entry name" value="PERIPLASMIC BINDING COMPONENT OF ABC TRANSPORTER"/>
    <property type="match status" value="1"/>
</dbReference>
<comment type="caution">
    <text evidence="2">The sequence shown here is derived from an EMBL/GenBank/DDBJ whole genome shotgun (WGS) entry which is preliminary data.</text>
</comment>
<name>A0A5J5IXS5_9MICO</name>
<dbReference type="EMBL" id="VYSA01000004">
    <property type="protein sequence ID" value="KAA9106044.1"/>
    <property type="molecule type" value="Genomic_DNA"/>
</dbReference>
<sequence length="523" mass="54371">MFASKSITLIGGGVSVLLIAALTGCSASGGVPGASEGGELRLALLGDIATPDPDTAYDGSELNLVNSAYEGLLGYVPGQEEPELTGVLATAWTASEDNTVYTFRLREGVTFHDGTPFTADAVQSSFDRRNAIGEGPSYMTSGISSVEATNDHEVTITLEQPNSSFLDLLASPFGPKIISPTALEDHPVTDSGEDWFDSHDAGTGPYTYGDFEPGTSYQLHAYSDYWGNAPGYDMVRFDVFSNSATIQLELESGGVDGLIGYADAATFAQLESSDKLSAYAFPSMETPTMFVNPQSPDLADDAVRRSFVSAIDFDDLAKSALADTATPTEGVFPVTLLPADLNTQAIPYDATALAPLAEGQLADSTITIAYAQAGPAAQALSDNLAAVLNGAGIAAESVGYDTGSYYSVLTEGSSAPDITFYSGFPDTASPDAWGFVFYTPAGGLDLFGADVPGVADLIDQATVTGDDALYGQVAQLVSESGYWRSVATSLGLAVFQNGIDGVDRAYSPVITGVLDIALLQPPA</sequence>
<keyword evidence="3" id="KW-1185">Reference proteome</keyword>
<proteinExistence type="predicted"/>
<dbReference type="Gene3D" id="3.10.105.10">
    <property type="entry name" value="Dipeptide-binding Protein, Domain 3"/>
    <property type="match status" value="1"/>
</dbReference>
<dbReference type="OrthoDB" id="9796817at2"/>
<dbReference type="Gene3D" id="3.40.190.10">
    <property type="entry name" value="Periplasmic binding protein-like II"/>
    <property type="match status" value="1"/>
</dbReference>
<evidence type="ECO:0000259" key="1">
    <source>
        <dbReference type="Pfam" id="PF00496"/>
    </source>
</evidence>
<organism evidence="2 3">
    <name type="scientific">Microbacterium rhizomatis</name>
    <dbReference type="NCBI Taxonomy" id="1631477"/>
    <lineage>
        <taxon>Bacteria</taxon>
        <taxon>Bacillati</taxon>
        <taxon>Actinomycetota</taxon>
        <taxon>Actinomycetes</taxon>
        <taxon>Micrococcales</taxon>
        <taxon>Microbacteriaceae</taxon>
        <taxon>Microbacterium</taxon>
    </lineage>
</organism>
<dbReference type="PROSITE" id="PS51257">
    <property type="entry name" value="PROKAR_LIPOPROTEIN"/>
    <property type="match status" value="1"/>
</dbReference>
<reference evidence="3" key="1">
    <citation type="submission" date="2019-09" db="EMBL/GenBank/DDBJ databases">
        <title>Mumia zhuanghuii sp. nov. isolated from the intestinal contents of plateau pika (Ochotona curzoniae) in the Qinghai-Tibet plateau of China.</title>
        <authorList>
            <person name="Tian Z."/>
        </authorList>
    </citation>
    <scope>NUCLEOTIDE SEQUENCE [LARGE SCALE GENOMIC DNA]</scope>
    <source>
        <strain evidence="3">JCM 30598</strain>
    </source>
</reference>
<gene>
    <name evidence="2" type="ORF">F6B43_16950</name>
</gene>
<dbReference type="CDD" id="cd00995">
    <property type="entry name" value="PBP2_NikA_DppA_OppA_like"/>
    <property type="match status" value="1"/>
</dbReference>
<dbReference type="GO" id="GO:0015833">
    <property type="term" value="P:peptide transport"/>
    <property type="evidence" value="ECO:0007669"/>
    <property type="project" value="TreeGrafter"/>
</dbReference>
<feature type="domain" description="Solute-binding protein family 5" evidence="1">
    <location>
        <begin position="84"/>
        <end position="441"/>
    </location>
</feature>
<dbReference type="AlphaFoldDB" id="A0A5J5IXS5"/>
<evidence type="ECO:0000313" key="2">
    <source>
        <dbReference type="EMBL" id="KAA9106044.1"/>
    </source>
</evidence>
<dbReference type="InterPro" id="IPR039424">
    <property type="entry name" value="SBP_5"/>
</dbReference>